<dbReference type="Gene3D" id="3.30.200.20">
    <property type="entry name" value="Phosphorylase Kinase, domain 1"/>
    <property type="match status" value="1"/>
</dbReference>
<accession>A0ABR4QKW4</accession>
<dbReference type="PANTHER" id="PTHR24342:SF12">
    <property type="entry name" value="DEATH-ASSOCIATED PROTEIN KINASE RELATED"/>
    <property type="match status" value="1"/>
</dbReference>
<evidence type="ECO:0000256" key="2">
    <source>
        <dbReference type="ARBA" id="ARBA00022679"/>
    </source>
</evidence>
<keyword evidence="5" id="KW-0067">ATP-binding</keyword>
<evidence type="ECO:0000256" key="1">
    <source>
        <dbReference type="ARBA" id="ARBA00022527"/>
    </source>
</evidence>
<evidence type="ECO:0000256" key="6">
    <source>
        <dbReference type="SAM" id="MobiDB-lite"/>
    </source>
</evidence>
<dbReference type="Pfam" id="PF00069">
    <property type="entry name" value="Pkinase"/>
    <property type="match status" value="1"/>
</dbReference>
<proteinExistence type="predicted"/>
<keyword evidence="2" id="KW-0808">Transferase</keyword>
<feature type="compositionally biased region" description="Low complexity" evidence="6">
    <location>
        <begin position="319"/>
        <end position="335"/>
    </location>
</feature>
<keyword evidence="9" id="KW-1185">Reference proteome</keyword>
<dbReference type="GO" id="GO:0016301">
    <property type="term" value="F:kinase activity"/>
    <property type="evidence" value="ECO:0007669"/>
    <property type="project" value="UniProtKB-KW"/>
</dbReference>
<dbReference type="EMBL" id="JAKROA010000002">
    <property type="protein sequence ID" value="KAL5110270.1"/>
    <property type="molecule type" value="Genomic_DNA"/>
</dbReference>
<sequence>MCFSGGAGKVFRVKLKCGSYFHERKSSVPACLPAGEFGPGLELINEIPDGKSLAVKIIRRFRCGRDSIEKIHNEIELIKALQPLNKDYNVPSAVAPLLFSVHEGPSQVAIVMEFAEGGSLFDLRSPKSFNRPPLLSGDGDFGDVIVPQSRIPESYVSSVLLRIVDALAFMHGKANVVHLDIKAENILLRKPYPSPDVFITDFGLASVLNKSKPHKELAGTPDYMAPEVISYDPVSFATDMWSVGVLTYFLLTGVSPFLAENKALTLSNITQMKIDYPSHLFEAVSPLALDFIRSLIKRNPKARLSASQFLTEDGGAGASGDESTSSTSSSSSTSSPTRKRLALDNTVTGSQGNVETLNALAVVPGCCKALTSRALFSLEGLPRHHSPVSASSPYRHHHHHQPRRRSVLASISPPSTVAEVSPVD</sequence>
<feature type="region of interest" description="Disordered" evidence="6">
    <location>
        <begin position="385"/>
        <end position="424"/>
    </location>
</feature>
<protein>
    <submittedName>
        <fullName evidence="8">Serine/threonine-protein kinase 17A</fullName>
    </submittedName>
</protein>
<comment type="caution">
    <text evidence="8">The sequence shown here is derived from an EMBL/GenBank/DDBJ whole genome shotgun (WGS) entry which is preliminary data.</text>
</comment>
<dbReference type="PROSITE" id="PS00108">
    <property type="entry name" value="PROTEIN_KINASE_ST"/>
    <property type="match status" value="1"/>
</dbReference>
<reference evidence="8 9" key="1">
    <citation type="journal article" date="2022" name="Front. Cell. Infect. Microbiol.">
        <title>The Genomes of Two Strains of Taenia crassiceps the Animal Model for the Study of Human Cysticercosis.</title>
        <authorList>
            <person name="Bobes R.J."/>
            <person name="Estrada K."/>
            <person name="Rios-Valencia D.G."/>
            <person name="Calderon-Gallegos A."/>
            <person name="de la Torre P."/>
            <person name="Carrero J.C."/>
            <person name="Sanchez-Flores A."/>
            <person name="Laclette J.P."/>
        </authorList>
    </citation>
    <scope>NUCLEOTIDE SEQUENCE [LARGE SCALE GENOMIC DNA]</scope>
    <source>
        <strain evidence="8">WFUcys</strain>
    </source>
</reference>
<evidence type="ECO:0000313" key="9">
    <source>
        <dbReference type="Proteomes" id="UP001651158"/>
    </source>
</evidence>
<evidence type="ECO:0000313" key="8">
    <source>
        <dbReference type="EMBL" id="KAL5110270.1"/>
    </source>
</evidence>
<dbReference type="SMART" id="SM00220">
    <property type="entry name" value="S_TKc"/>
    <property type="match status" value="1"/>
</dbReference>
<dbReference type="PANTHER" id="PTHR24342">
    <property type="entry name" value="SERINE/THREONINE-PROTEIN KINASE 17"/>
    <property type="match status" value="1"/>
</dbReference>
<dbReference type="PROSITE" id="PS50011">
    <property type="entry name" value="PROTEIN_KINASE_DOM"/>
    <property type="match status" value="1"/>
</dbReference>
<evidence type="ECO:0000256" key="5">
    <source>
        <dbReference type="ARBA" id="ARBA00022840"/>
    </source>
</evidence>
<evidence type="ECO:0000256" key="4">
    <source>
        <dbReference type="ARBA" id="ARBA00022777"/>
    </source>
</evidence>
<dbReference type="Gene3D" id="1.10.510.10">
    <property type="entry name" value="Transferase(Phosphotransferase) domain 1"/>
    <property type="match status" value="1"/>
</dbReference>
<evidence type="ECO:0000259" key="7">
    <source>
        <dbReference type="PROSITE" id="PS50011"/>
    </source>
</evidence>
<name>A0ABR4QKW4_9CEST</name>
<feature type="compositionally biased region" description="Basic residues" evidence="6">
    <location>
        <begin position="394"/>
        <end position="406"/>
    </location>
</feature>
<keyword evidence="4 8" id="KW-0418">Kinase</keyword>
<dbReference type="SUPFAM" id="SSF56112">
    <property type="entry name" value="Protein kinase-like (PK-like)"/>
    <property type="match status" value="1"/>
</dbReference>
<keyword evidence="3" id="KW-0547">Nucleotide-binding</keyword>
<dbReference type="InterPro" id="IPR011009">
    <property type="entry name" value="Kinase-like_dom_sf"/>
</dbReference>
<keyword evidence="1" id="KW-0723">Serine/threonine-protein kinase</keyword>
<feature type="region of interest" description="Disordered" evidence="6">
    <location>
        <begin position="311"/>
        <end position="340"/>
    </location>
</feature>
<gene>
    <name evidence="8" type="ORF">TcWFU_004614</name>
</gene>
<dbReference type="InterPro" id="IPR008271">
    <property type="entry name" value="Ser/Thr_kinase_AS"/>
</dbReference>
<organism evidence="8 9">
    <name type="scientific">Taenia crassiceps</name>
    <dbReference type="NCBI Taxonomy" id="6207"/>
    <lineage>
        <taxon>Eukaryota</taxon>
        <taxon>Metazoa</taxon>
        <taxon>Spiralia</taxon>
        <taxon>Lophotrochozoa</taxon>
        <taxon>Platyhelminthes</taxon>
        <taxon>Cestoda</taxon>
        <taxon>Eucestoda</taxon>
        <taxon>Cyclophyllidea</taxon>
        <taxon>Taeniidae</taxon>
        <taxon>Taenia</taxon>
    </lineage>
</organism>
<dbReference type="Proteomes" id="UP001651158">
    <property type="component" value="Unassembled WGS sequence"/>
</dbReference>
<feature type="domain" description="Protein kinase" evidence="7">
    <location>
        <begin position="1"/>
        <end position="316"/>
    </location>
</feature>
<evidence type="ECO:0000256" key="3">
    <source>
        <dbReference type="ARBA" id="ARBA00022741"/>
    </source>
</evidence>
<dbReference type="InterPro" id="IPR000719">
    <property type="entry name" value="Prot_kinase_dom"/>
</dbReference>